<dbReference type="EMBL" id="JBAMIC010000004">
    <property type="protein sequence ID" value="KAK7107537.1"/>
    <property type="molecule type" value="Genomic_DNA"/>
</dbReference>
<gene>
    <name evidence="4" type="ORF">V1264_015443</name>
</gene>
<accession>A0AAN9GGH0</accession>
<dbReference type="SUPFAM" id="SSF47473">
    <property type="entry name" value="EF-hand"/>
    <property type="match status" value="1"/>
</dbReference>
<dbReference type="SMART" id="SM00054">
    <property type="entry name" value="EFh"/>
    <property type="match status" value="2"/>
</dbReference>
<comment type="caution">
    <text evidence="4">The sequence shown here is derived from an EMBL/GenBank/DDBJ whole genome shotgun (WGS) entry which is preliminary data.</text>
</comment>
<feature type="domain" description="EF-hand" evidence="3">
    <location>
        <begin position="30"/>
        <end position="65"/>
    </location>
</feature>
<evidence type="ECO:0000256" key="2">
    <source>
        <dbReference type="SAM" id="SignalP"/>
    </source>
</evidence>
<name>A0AAN9GGH0_9CAEN</name>
<keyword evidence="5" id="KW-1185">Reference proteome</keyword>
<dbReference type="GO" id="GO:0005509">
    <property type="term" value="F:calcium ion binding"/>
    <property type="evidence" value="ECO:0007669"/>
    <property type="project" value="InterPro"/>
</dbReference>
<organism evidence="4 5">
    <name type="scientific">Littorina saxatilis</name>
    <dbReference type="NCBI Taxonomy" id="31220"/>
    <lineage>
        <taxon>Eukaryota</taxon>
        <taxon>Metazoa</taxon>
        <taxon>Spiralia</taxon>
        <taxon>Lophotrochozoa</taxon>
        <taxon>Mollusca</taxon>
        <taxon>Gastropoda</taxon>
        <taxon>Caenogastropoda</taxon>
        <taxon>Littorinimorpha</taxon>
        <taxon>Littorinoidea</taxon>
        <taxon>Littorinidae</taxon>
        <taxon>Littorina</taxon>
    </lineage>
</organism>
<reference evidence="4 5" key="1">
    <citation type="submission" date="2024-02" db="EMBL/GenBank/DDBJ databases">
        <title>Chromosome-scale genome assembly of the rough periwinkle Littorina saxatilis.</title>
        <authorList>
            <person name="De Jode A."/>
            <person name="Faria R."/>
            <person name="Formenti G."/>
            <person name="Sims Y."/>
            <person name="Smith T.P."/>
            <person name="Tracey A."/>
            <person name="Wood J.M.D."/>
            <person name="Zagrodzka Z.B."/>
            <person name="Johannesson K."/>
            <person name="Butlin R.K."/>
            <person name="Leder E.H."/>
        </authorList>
    </citation>
    <scope>NUCLEOTIDE SEQUENCE [LARGE SCALE GENOMIC DNA]</scope>
    <source>
        <strain evidence="4">Snail1</strain>
        <tissue evidence="4">Muscle</tissue>
    </source>
</reference>
<feature type="domain" description="EF-hand" evidence="3">
    <location>
        <begin position="91"/>
        <end position="126"/>
    </location>
</feature>
<dbReference type="InterPro" id="IPR011992">
    <property type="entry name" value="EF-hand-dom_pair"/>
</dbReference>
<evidence type="ECO:0000259" key="3">
    <source>
        <dbReference type="PROSITE" id="PS50222"/>
    </source>
</evidence>
<evidence type="ECO:0000256" key="1">
    <source>
        <dbReference type="ARBA" id="ARBA00022837"/>
    </source>
</evidence>
<dbReference type="Proteomes" id="UP001374579">
    <property type="component" value="Unassembled WGS sequence"/>
</dbReference>
<feature type="signal peptide" evidence="2">
    <location>
        <begin position="1"/>
        <end position="18"/>
    </location>
</feature>
<evidence type="ECO:0000313" key="5">
    <source>
        <dbReference type="Proteomes" id="UP001374579"/>
    </source>
</evidence>
<dbReference type="Gene3D" id="1.10.238.10">
    <property type="entry name" value="EF-hand"/>
    <property type="match status" value="1"/>
</dbReference>
<dbReference type="AlphaFoldDB" id="A0AAN9GGH0"/>
<dbReference type="InterPro" id="IPR018247">
    <property type="entry name" value="EF_Hand_1_Ca_BS"/>
</dbReference>
<protein>
    <recommendedName>
        <fullName evidence="3">EF-hand domain-containing protein</fullName>
    </recommendedName>
</protein>
<dbReference type="InterPro" id="IPR002048">
    <property type="entry name" value="EF_hand_dom"/>
</dbReference>
<feature type="chain" id="PRO_5042917894" description="EF-hand domain-containing protein" evidence="2">
    <location>
        <begin position="19"/>
        <end position="132"/>
    </location>
</feature>
<keyword evidence="2" id="KW-0732">Signal</keyword>
<dbReference type="PROSITE" id="PS50222">
    <property type="entry name" value="EF_HAND_2"/>
    <property type="match status" value="2"/>
</dbReference>
<proteinExistence type="predicted"/>
<keyword evidence="1" id="KW-0106">Calcium</keyword>
<evidence type="ECO:0000313" key="4">
    <source>
        <dbReference type="EMBL" id="KAK7107537.1"/>
    </source>
</evidence>
<dbReference type="Pfam" id="PF13499">
    <property type="entry name" value="EF-hand_7"/>
    <property type="match status" value="1"/>
</dbReference>
<sequence length="132" mass="13576">MRTLVACLFGLLVGVVLAAPAAVGGAAETALRKKASEVFGQLDGNGDGTVTIDEIQSFAGMGVDEICDGLKLTSKGAKALTNYDANSDNILDIEELGKLFDKIDDDKNSIVGADEFAAHMIAAFTATGDHAA</sequence>
<dbReference type="PROSITE" id="PS00018">
    <property type="entry name" value="EF_HAND_1"/>
    <property type="match status" value="1"/>
</dbReference>